<keyword evidence="18" id="KW-0460">Magnesium</keyword>
<evidence type="ECO:0000313" key="21">
    <source>
        <dbReference type="Proteomes" id="UP000184089"/>
    </source>
</evidence>
<feature type="binding site" evidence="16">
    <location>
        <position position="68"/>
    </location>
    <ligand>
        <name>substrate</name>
    </ligand>
</feature>
<feature type="active site" description="Proton acceptor" evidence="15">
    <location>
        <position position="68"/>
    </location>
</feature>
<dbReference type="PANTHER" id="PTHR34299:SF1">
    <property type="entry name" value="DIACYLGLYCEROL KINASE"/>
    <property type="match status" value="1"/>
</dbReference>
<keyword evidence="9 17" id="KW-0067">ATP-binding</keyword>
<feature type="binding site" evidence="17">
    <location>
        <begin position="93"/>
        <end position="94"/>
    </location>
    <ligand>
        <name>ATP</name>
        <dbReference type="ChEBI" id="CHEBI:30616"/>
    </ligand>
</feature>
<feature type="transmembrane region" description="Helical" evidence="19">
    <location>
        <begin position="95"/>
        <end position="117"/>
    </location>
</feature>
<gene>
    <name evidence="20" type="ORF">SAMN05444424_0298</name>
</gene>
<dbReference type="GO" id="GO:0005886">
    <property type="term" value="C:plasma membrane"/>
    <property type="evidence" value="ECO:0007669"/>
    <property type="project" value="UniProtKB-SubCell"/>
</dbReference>
<comment type="cofactor">
    <cofactor evidence="18">
        <name>Mg(2+)</name>
        <dbReference type="ChEBI" id="CHEBI:18420"/>
    </cofactor>
    <text evidence="18">Mn(2+), Zn(2+), Cd(2+) and Co(2+) support activity to lesser extents.</text>
</comment>
<comment type="similarity">
    <text evidence="2">Belongs to the bacterial diacylglycerol kinase family.</text>
</comment>
<evidence type="ECO:0000256" key="19">
    <source>
        <dbReference type="SAM" id="Phobius"/>
    </source>
</evidence>
<dbReference type="Gene3D" id="1.10.287.3610">
    <property type="match status" value="1"/>
</dbReference>
<dbReference type="InterPro" id="IPR036945">
    <property type="entry name" value="DAGK_sf"/>
</dbReference>
<dbReference type="Pfam" id="PF01219">
    <property type="entry name" value="DAGK_prokar"/>
    <property type="match status" value="1"/>
</dbReference>
<dbReference type="PANTHER" id="PTHR34299">
    <property type="entry name" value="DIACYLGLYCEROL KINASE"/>
    <property type="match status" value="1"/>
</dbReference>
<evidence type="ECO:0000256" key="6">
    <source>
        <dbReference type="ARBA" id="ARBA00022692"/>
    </source>
</evidence>
<keyword evidence="4" id="KW-0444">Lipid biosynthesis</keyword>
<accession>A0AAQ1RUR8</accession>
<proteinExistence type="inferred from homology"/>
<dbReference type="InterPro" id="IPR033717">
    <property type="entry name" value="UDPK"/>
</dbReference>
<evidence type="ECO:0000256" key="10">
    <source>
        <dbReference type="ARBA" id="ARBA00022989"/>
    </source>
</evidence>
<keyword evidence="11" id="KW-0443">Lipid metabolism</keyword>
<evidence type="ECO:0000256" key="12">
    <source>
        <dbReference type="ARBA" id="ARBA00023136"/>
    </source>
</evidence>
<feature type="binding site" evidence="17">
    <location>
        <position position="75"/>
    </location>
    <ligand>
        <name>ATP</name>
        <dbReference type="ChEBI" id="CHEBI:30616"/>
    </ligand>
</feature>
<evidence type="ECO:0000256" key="1">
    <source>
        <dbReference type="ARBA" id="ARBA00004651"/>
    </source>
</evidence>
<evidence type="ECO:0000256" key="13">
    <source>
        <dbReference type="ARBA" id="ARBA00023209"/>
    </source>
</evidence>
<dbReference type="GO" id="GO:0046872">
    <property type="term" value="F:metal ion binding"/>
    <property type="evidence" value="ECO:0007669"/>
    <property type="project" value="UniProtKB-KW"/>
</dbReference>
<feature type="transmembrane region" description="Helical" evidence="19">
    <location>
        <begin position="123"/>
        <end position="149"/>
    </location>
</feature>
<protein>
    <submittedName>
        <fullName evidence="20">Diacylglycerol kinase (ATP)</fullName>
    </submittedName>
</protein>
<comment type="subcellular location">
    <subcellularLocation>
        <location evidence="1">Cell membrane</location>
        <topology evidence="1">Multi-pass membrane protein</topology>
    </subcellularLocation>
</comment>
<sequence length="161" mass="16856">MRPHRPAALGRSFACAGRGLWRALRAERNLRIHLAATALVFSLAPFYPFDRGDWALLFLACGLVWGAELLNTAVERLCDRVCPDRDRAIGWVKDAAAGGVLACAVFAAGAGVCLFADPAGLRALGAAIATPLGAGAALALLAALGLFVLCGGKRKDDKTHF</sequence>
<evidence type="ECO:0000256" key="18">
    <source>
        <dbReference type="PIRSR" id="PIRSR600829-4"/>
    </source>
</evidence>
<reference evidence="21" key="1">
    <citation type="submission" date="2016-11" db="EMBL/GenBank/DDBJ databases">
        <authorList>
            <person name="Jaros S."/>
            <person name="Januszkiewicz K."/>
            <person name="Wedrychowicz H."/>
        </authorList>
    </citation>
    <scope>NUCLEOTIDE SEQUENCE [LARGE SCALE GENOMIC DNA]</scope>
    <source>
        <strain evidence="21">DSM 4029</strain>
    </source>
</reference>
<evidence type="ECO:0000256" key="2">
    <source>
        <dbReference type="ARBA" id="ARBA00005967"/>
    </source>
</evidence>
<keyword evidence="8 20" id="KW-0418">Kinase</keyword>
<evidence type="ECO:0000256" key="3">
    <source>
        <dbReference type="ARBA" id="ARBA00022475"/>
    </source>
</evidence>
<evidence type="ECO:0000256" key="9">
    <source>
        <dbReference type="ARBA" id="ARBA00022840"/>
    </source>
</evidence>
<dbReference type="GO" id="GO:0008654">
    <property type="term" value="P:phospholipid biosynthetic process"/>
    <property type="evidence" value="ECO:0007669"/>
    <property type="project" value="UniProtKB-KW"/>
</dbReference>
<dbReference type="EMBL" id="FQVY01000001">
    <property type="protein sequence ID" value="SHF67674.1"/>
    <property type="molecule type" value="Genomic_DNA"/>
</dbReference>
<evidence type="ECO:0000256" key="5">
    <source>
        <dbReference type="ARBA" id="ARBA00022679"/>
    </source>
</evidence>
<feature type="transmembrane region" description="Helical" evidence="19">
    <location>
        <begin position="54"/>
        <end position="74"/>
    </location>
</feature>
<keyword evidence="5" id="KW-0808">Transferase</keyword>
<evidence type="ECO:0000256" key="11">
    <source>
        <dbReference type="ARBA" id="ARBA00023098"/>
    </source>
</evidence>
<dbReference type="GO" id="GO:0016301">
    <property type="term" value="F:kinase activity"/>
    <property type="evidence" value="ECO:0007669"/>
    <property type="project" value="UniProtKB-KW"/>
</dbReference>
<feature type="binding site" evidence="18">
    <location>
        <position position="75"/>
    </location>
    <ligand>
        <name>a divalent metal cation</name>
        <dbReference type="ChEBI" id="CHEBI:60240"/>
    </ligand>
</feature>
<keyword evidence="13" id="KW-0594">Phospholipid biosynthesis</keyword>
<dbReference type="GO" id="GO:0005524">
    <property type="term" value="F:ATP binding"/>
    <property type="evidence" value="ECO:0007669"/>
    <property type="project" value="UniProtKB-KW"/>
</dbReference>
<name>A0AAQ1RUR8_9FIRM</name>
<keyword evidence="6 19" id="KW-0812">Transmembrane</keyword>
<evidence type="ECO:0000256" key="4">
    <source>
        <dbReference type="ARBA" id="ARBA00022516"/>
    </source>
</evidence>
<feature type="binding site" evidence="17">
    <location>
        <position position="27"/>
    </location>
    <ligand>
        <name>ATP</name>
        <dbReference type="ChEBI" id="CHEBI:30616"/>
    </ligand>
</feature>
<evidence type="ECO:0000256" key="16">
    <source>
        <dbReference type="PIRSR" id="PIRSR600829-2"/>
    </source>
</evidence>
<dbReference type="CDD" id="cd14265">
    <property type="entry name" value="UDPK_IM_like"/>
    <property type="match status" value="1"/>
</dbReference>
<comment type="caution">
    <text evidence="20">The sequence shown here is derived from an EMBL/GenBank/DDBJ whole genome shotgun (WGS) entry which is preliminary data.</text>
</comment>
<dbReference type="AlphaFoldDB" id="A0AAQ1RUR8"/>
<dbReference type="RefSeq" id="WP_205301314.1">
    <property type="nucleotide sequence ID" value="NZ_FQVY01000001.1"/>
</dbReference>
<evidence type="ECO:0000256" key="15">
    <source>
        <dbReference type="PIRSR" id="PIRSR600829-1"/>
    </source>
</evidence>
<dbReference type="InterPro" id="IPR000829">
    <property type="entry name" value="DAGK"/>
</dbReference>
<evidence type="ECO:0000256" key="17">
    <source>
        <dbReference type="PIRSR" id="PIRSR600829-3"/>
    </source>
</evidence>
<keyword evidence="12 19" id="KW-0472">Membrane</keyword>
<feature type="binding site" evidence="18">
    <location>
        <position position="27"/>
    </location>
    <ligand>
        <name>a divalent metal cation</name>
        <dbReference type="ChEBI" id="CHEBI:60240"/>
    </ligand>
</feature>
<evidence type="ECO:0000313" key="20">
    <source>
        <dbReference type="EMBL" id="SHF67674.1"/>
    </source>
</evidence>
<keyword evidence="14" id="KW-1208">Phospholipid metabolism</keyword>
<dbReference type="Proteomes" id="UP000184089">
    <property type="component" value="Unassembled WGS sequence"/>
</dbReference>
<evidence type="ECO:0000256" key="7">
    <source>
        <dbReference type="ARBA" id="ARBA00022741"/>
    </source>
</evidence>
<keyword evidence="3" id="KW-1003">Cell membrane</keyword>
<keyword evidence="18" id="KW-0479">Metal-binding</keyword>
<keyword evidence="10 19" id="KW-1133">Transmembrane helix</keyword>
<keyword evidence="7 17" id="KW-0547">Nucleotide-binding</keyword>
<feature type="transmembrane region" description="Helical" evidence="19">
    <location>
        <begin position="30"/>
        <end position="48"/>
    </location>
</feature>
<organism evidence="20 21">
    <name type="scientific">Bittarella massiliensis</name>
    <name type="common">ex Durand et al. 2017</name>
    <dbReference type="NCBI Taxonomy" id="1720313"/>
    <lineage>
        <taxon>Bacteria</taxon>
        <taxon>Bacillati</taxon>
        <taxon>Bacillota</taxon>
        <taxon>Clostridia</taxon>
        <taxon>Eubacteriales</taxon>
        <taxon>Oscillospiraceae</taxon>
        <taxon>Bittarella (ex Durand et al. 2017)</taxon>
    </lineage>
</organism>
<evidence type="ECO:0000256" key="8">
    <source>
        <dbReference type="ARBA" id="ARBA00022777"/>
    </source>
</evidence>
<evidence type="ECO:0000256" key="14">
    <source>
        <dbReference type="ARBA" id="ARBA00023264"/>
    </source>
</evidence>